<feature type="compositionally biased region" description="Basic and acidic residues" evidence="1">
    <location>
        <begin position="1430"/>
        <end position="1440"/>
    </location>
</feature>
<feature type="region of interest" description="Disordered" evidence="1">
    <location>
        <begin position="307"/>
        <end position="393"/>
    </location>
</feature>
<comment type="caution">
    <text evidence="2">The sequence shown here is derived from an EMBL/GenBank/DDBJ whole genome shotgun (WGS) entry which is preliminary data.</text>
</comment>
<feature type="compositionally biased region" description="Acidic residues" evidence="1">
    <location>
        <begin position="1121"/>
        <end position="1137"/>
    </location>
</feature>
<feature type="compositionally biased region" description="Polar residues" evidence="1">
    <location>
        <begin position="680"/>
        <end position="696"/>
    </location>
</feature>
<feature type="compositionally biased region" description="Basic and acidic residues" evidence="1">
    <location>
        <begin position="456"/>
        <end position="466"/>
    </location>
</feature>
<feature type="region of interest" description="Disordered" evidence="1">
    <location>
        <begin position="1420"/>
        <end position="1440"/>
    </location>
</feature>
<name>A0A9P1CPM0_9DINO</name>
<protein>
    <submittedName>
        <fullName evidence="4">Copia protein</fullName>
    </submittedName>
</protein>
<dbReference type="Gene3D" id="2.40.70.10">
    <property type="entry name" value="Acid Proteases"/>
    <property type="match status" value="1"/>
</dbReference>
<gene>
    <name evidence="2" type="ORF">C1SCF055_LOCUS21444</name>
</gene>
<feature type="compositionally biased region" description="Acidic residues" evidence="1">
    <location>
        <begin position="380"/>
        <end position="393"/>
    </location>
</feature>
<accession>A0A9P1CPM0</accession>
<dbReference type="EMBL" id="CAMXCT010002001">
    <property type="protein sequence ID" value="CAI3994828.1"/>
    <property type="molecule type" value="Genomic_DNA"/>
</dbReference>
<evidence type="ECO:0000313" key="3">
    <source>
        <dbReference type="EMBL" id="CAL1148203.1"/>
    </source>
</evidence>
<feature type="region of interest" description="Disordered" evidence="1">
    <location>
        <begin position="434"/>
        <end position="483"/>
    </location>
</feature>
<feature type="compositionally biased region" description="Basic and acidic residues" evidence="1">
    <location>
        <begin position="209"/>
        <end position="222"/>
    </location>
</feature>
<evidence type="ECO:0000313" key="2">
    <source>
        <dbReference type="EMBL" id="CAI3994828.1"/>
    </source>
</evidence>
<feature type="compositionally biased region" description="Basic and acidic residues" evidence="1">
    <location>
        <begin position="307"/>
        <end position="321"/>
    </location>
</feature>
<reference evidence="3" key="2">
    <citation type="submission" date="2024-04" db="EMBL/GenBank/DDBJ databases">
        <authorList>
            <person name="Chen Y."/>
            <person name="Shah S."/>
            <person name="Dougan E. K."/>
            <person name="Thang M."/>
            <person name="Chan C."/>
        </authorList>
    </citation>
    <scope>NUCLEOTIDE SEQUENCE [LARGE SCALE GENOMIC DNA]</scope>
</reference>
<evidence type="ECO:0000313" key="4">
    <source>
        <dbReference type="EMBL" id="CAL4782140.1"/>
    </source>
</evidence>
<feature type="compositionally biased region" description="Low complexity" evidence="1">
    <location>
        <begin position="171"/>
        <end position="184"/>
    </location>
</feature>
<reference evidence="2" key="1">
    <citation type="submission" date="2022-10" db="EMBL/GenBank/DDBJ databases">
        <authorList>
            <person name="Chen Y."/>
            <person name="Dougan E. K."/>
            <person name="Chan C."/>
            <person name="Rhodes N."/>
            <person name="Thang M."/>
        </authorList>
    </citation>
    <scope>NUCLEOTIDE SEQUENCE</scope>
</reference>
<keyword evidence="5" id="KW-1185">Reference proteome</keyword>
<feature type="region of interest" description="Disordered" evidence="1">
    <location>
        <begin position="647"/>
        <end position="723"/>
    </location>
</feature>
<feature type="compositionally biased region" description="Polar residues" evidence="1">
    <location>
        <begin position="438"/>
        <end position="455"/>
    </location>
</feature>
<evidence type="ECO:0000256" key="1">
    <source>
        <dbReference type="SAM" id="MobiDB-lite"/>
    </source>
</evidence>
<feature type="region of interest" description="Disordered" evidence="1">
    <location>
        <begin position="132"/>
        <end position="243"/>
    </location>
</feature>
<dbReference type="EMBL" id="CAMXCT020002001">
    <property type="protein sequence ID" value="CAL1148203.1"/>
    <property type="molecule type" value="Genomic_DNA"/>
</dbReference>
<proteinExistence type="predicted"/>
<evidence type="ECO:0000313" key="5">
    <source>
        <dbReference type="Proteomes" id="UP001152797"/>
    </source>
</evidence>
<organism evidence="2">
    <name type="scientific">Cladocopium goreaui</name>
    <dbReference type="NCBI Taxonomy" id="2562237"/>
    <lineage>
        <taxon>Eukaryota</taxon>
        <taxon>Sar</taxon>
        <taxon>Alveolata</taxon>
        <taxon>Dinophyceae</taxon>
        <taxon>Suessiales</taxon>
        <taxon>Symbiodiniaceae</taxon>
        <taxon>Cladocopium</taxon>
    </lineage>
</organism>
<sequence>MPLHIGWTGLEPLLAGCQGIRAPAPFAGEFGHQGQHVQHRDLWLLTRLQGEAYRATEHLAVSDLRRDDGWLQVIRALDTHYAFLPETELHEAIDSFLFDLRKKPREGATAFASRFKTALSRVQALIAQERSTAKTKKVGKTGKSSVASAEPDNSSLEPSDDGSEPGSTSREPAAAPVDASAEASGQTAGSVRSETPAPKAAASPPGDADEQRTARSHDTSEQRRRRHSSRGSRGTHSGDRKKEELKMAYMLGTVEVGHTKPSPIFPSTVLGHLFMRKYGLSREQRAQVIRATGGSSRFAEVERILRASDFDESRSRHDERRPHMHHGSSRTPRRESYAVAHREHDVHAMEDDSSDLQEPLTSGSGSDDAYMADQHAEGPPDQDENDSDLELQEIYEMKQKAKKDFKKSFKTYKESRRRVKEIKKARQPYYPVVALSQPGDSSASTLQPANASSAPKKQEFRYDKSKQQKVFPPKRQPRKEDAHFTTGTVATDFAYMVVTQEWNNESPTLDVLLASIPDGCAIIDTGCTTSVIGLDTAVRFQKLFEQKGLPSPEKCTLPAVELKGFSGDRRITTYGLKWTVKIGELWGTITTYVVNGPTPFLLSRRVLEGMEANLDMGKGTISSTKHGMKDVPLKRAANGHFLLPFCDEPSEFEPTDPPSSKSADVDIYDATDGSPGVVSMSESETVGSESAVPSNEPNDKAAEDATTSSSMERRDKPPCRRTRKQVLQHVVKNTRKGVVNVDRFRNELVQLFGSRASECTHAYVAYRPRLERIPEDADKQPYLRSIATLTSEGEMSIQPWNTRAAGSEKARVVQTNIALYVYIPVQGVQLPPKPESEKHSGCHCLCCSEDYDQVLDELRNWLGPQAPALDSPVHMIEVFTDHAPLARKVSERTGKSSIILGLNHGQDFNRLQDQRLLMYLLAVVRPKHVWFSFPCGCWGPWSRFNIAKGGKSESTVLQQRKEARRHLRAVSEAWQLQRLLGGHCHAENPLTSEAWSEIFVGEVFDVRIDMCSVGMRCPKTNVPQMLRLAKRCKSSAEMQTAIKQFKCSVCEELKVTNRVLRHMAQRVWRTTSRPAKEDEAEFRSLARSLAEGRLHPELENAEQSVSSRSGQFADLTKEHEPMDEDHELEEDLWEESPADPSTDGADAMEQPDPPPEEVEVNYRKLSVEDKAKFEVAMKKVHRYVMFLSYGSVPDSWHGPLGPHGDAGHAKRANGDSQGGYLLGLTNPSMRDRKQAPMWLVDWASKKLKRVVKSSTAAETHAGINAMDAIEFFQALLAETIHGITPKQFRLQVPKHTALLVVDSRGFYEAASKLSSASTSEEKKLEIDYAIARQAMKLQNIEIYWINNNYMAADCLTQMSRKMQKSDPSAPLTPDEFNVVCHLVTRAAMNGQSAELFNLLFRENPGLSDLVKDDVAKGATGSMHANGSMHDGSKRQRDVADPFDFHEGDSPCSSKWSEVTSQHPDKHVGKLTISKVLPGVKLQENVKIPLGNEVTDIDDWSTTKLTMKKYESKGWRYSNLVEAAKNDKEVQKYMSWIVKTYGKDISEPCENQATDLARFLLRINWLEFHGGAGGYRRER</sequence>
<feature type="region of interest" description="Disordered" evidence="1">
    <location>
        <begin position="1118"/>
        <end position="1158"/>
    </location>
</feature>
<dbReference type="InterPro" id="IPR021109">
    <property type="entry name" value="Peptidase_aspartic_dom_sf"/>
</dbReference>
<dbReference type="EMBL" id="CAMXCT030002001">
    <property type="protein sequence ID" value="CAL4782140.1"/>
    <property type="molecule type" value="Genomic_DNA"/>
</dbReference>
<feature type="compositionally biased region" description="Basic and acidic residues" evidence="1">
    <location>
        <begin position="332"/>
        <end position="350"/>
    </location>
</feature>
<dbReference type="Proteomes" id="UP001152797">
    <property type="component" value="Unassembled WGS sequence"/>
</dbReference>